<name>A0A9D2KPW4_9BACT</name>
<dbReference type="GO" id="GO:0055085">
    <property type="term" value="P:transmembrane transport"/>
    <property type="evidence" value="ECO:0007669"/>
    <property type="project" value="InterPro"/>
</dbReference>
<sequence>MKRRLALTLAVALLALVPLAALTAEAAERKALVAQTYYPPSMALGFDAFLKNVAARLPDRDIRAFHGNAIVSSPQLLDGLSSGVISIGQIITHMYGQIPGGKLFAALPSVTESVEDADRLFDVYGYREFIAEALAAQGLVYLGPTWSAPYHLLTRKPVNSLKDLQGLRIRAIGLVADVLVKLGVTCVNIPPESLSMALTSGDIDGVIFGSAHDYKQAMLYEAAPWYNVTPLAIPVIDSLVVSRKAWDALDESERSVLREEAAKVRRLWYDQVQAQEAALRDSIFKNRLCAFSDADREQFRQTAAIVLREEALRYPAGQKGVDMLMRFMQER</sequence>
<dbReference type="Proteomes" id="UP000823821">
    <property type="component" value="Unassembled WGS sequence"/>
</dbReference>
<evidence type="ECO:0000313" key="3">
    <source>
        <dbReference type="EMBL" id="HJA78343.1"/>
    </source>
</evidence>
<evidence type="ECO:0000256" key="2">
    <source>
        <dbReference type="SAM" id="SignalP"/>
    </source>
</evidence>
<gene>
    <name evidence="3" type="primary">dctP</name>
    <name evidence="3" type="ORF">H9784_02045</name>
</gene>
<dbReference type="Gene3D" id="3.40.190.170">
    <property type="entry name" value="Bacterial extracellular solute-binding protein, family 7"/>
    <property type="match status" value="1"/>
</dbReference>
<feature type="chain" id="PRO_5039732674" evidence="2">
    <location>
        <begin position="27"/>
        <end position="331"/>
    </location>
</feature>
<evidence type="ECO:0000313" key="4">
    <source>
        <dbReference type="Proteomes" id="UP000823821"/>
    </source>
</evidence>
<keyword evidence="1 2" id="KW-0732">Signal</keyword>
<dbReference type="InterPro" id="IPR018389">
    <property type="entry name" value="DctP_fam"/>
</dbReference>
<dbReference type="AlphaFoldDB" id="A0A9D2KPW4"/>
<comment type="caution">
    <text evidence="3">The sequence shown here is derived from an EMBL/GenBank/DDBJ whole genome shotgun (WGS) entry which is preliminary data.</text>
</comment>
<dbReference type="PANTHER" id="PTHR33376:SF5">
    <property type="entry name" value="EXTRACYTOPLASMIC SOLUTE RECEPTOR PROTEIN"/>
    <property type="match status" value="1"/>
</dbReference>
<feature type="signal peptide" evidence="2">
    <location>
        <begin position="1"/>
        <end position="26"/>
    </location>
</feature>
<accession>A0A9D2KPW4</accession>
<organism evidence="3 4">
    <name type="scientific">Candidatus Desulfovibrio intestinavium</name>
    <dbReference type="NCBI Taxonomy" id="2838534"/>
    <lineage>
        <taxon>Bacteria</taxon>
        <taxon>Pseudomonadati</taxon>
        <taxon>Thermodesulfobacteriota</taxon>
        <taxon>Desulfovibrionia</taxon>
        <taxon>Desulfovibrionales</taxon>
        <taxon>Desulfovibrionaceae</taxon>
        <taxon>Desulfovibrio</taxon>
    </lineage>
</organism>
<evidence type="ECO:0000256" key="1">
    <source>
        <dbReference type="ARBA" id="ARBA00022729"/>
    </source>
</evidence>
<reference evidence="3" key="1">
    <citation type="journal article" date="2021" name="PeerJ">
        <title>Extensive microbial diversity within the chicken gut microbiome revealed by metagenomics and culture.</title>
        <authorList>
            <person name="Gilroy R."/>
            <person name="Ravi A."/>
            <person name="Getino M."/>
            <person name="Pursley I."/>
            <person name="Horton D.L."/>
            <person name="Alikhan N.F."/>
            <person name="Baker D."/>
            <person name="Gharbi K."/>
            <person name="Hall N."/>
            <person name="Watson M."/>
            <person name="Adriaenssens E.M."/>
            <person name="Foster-Nyarko E."/>
            <person name="Jarju S."/>
            <person name="Secka A."/>
            <person name="Antonio M."/>
            <person name="Oren A."/>
            <person name="Chaudhuri R.R."/>
            <person name="La Ragione R."/>
            <person name="Hildebrand F."/>
            <person name="Pallen M.J."/>
        </authorList>
    </citation>
    <scope>NUCLEOTIDE SEQUENCE</scope>
    <source>
        <strain evidence="3">5032</strain>
    </source>
</reference>
<dbReference type="Pfam" id="PF03480">
    <property type="entry name" value="DctP"/>
    <property type="match status" value="1"/>
</dbReference>
<dbReference type="InterPro" id="IPR038404">
    <property type="entry name" value="TRAP_DctP_sf"/>
</dbReference>
<protein>
    <submittedName>
        <fullName evidence="3">TRAP transporter substrate-binding protein DctP</fullName>
    </submittedName>
</protein>
<dbReference type="NCBIfam" id="NF037995">
    <property type="entry name" value="TRAP_S1"/>
    <property type="match status" value="1"/>
</dbReference>
<reference evidence="3" key="2">
    <citation type="submission" date="2021-04" db="EMBL/GenBank/DDBJ databases">
        <authorList>
            <person name="Gilroy R."/>
        </authorList>
    </citation>
    <scope>NUCLEOTIDE SEQUENCE</scope>
    <source>
        <strain evidence="3">5032</strain>
    </source>
</reference>
<dbReference type="EMBL" id="DWZD01000015">
    <property type="protein sequence ID" value="HJA78343.1"/>
    <property type="molecule type" value="Genomic_DNA"/>
</dbReference>
<dbReference type="PANTHER" id="PTHR33376">
    <property type="match status" value="1"/>
</dbReference>
<proteinExistence type="predicted"/>
<dbReference type="SUPFAM" id="SSF53850">
    <property type="entry name" value="Periplasmic binding protein-like II"/>
    <property type="match status" value="1"/>
</dbReference>